<feature type="transmembrane region" description="Helical" evidence="5">
    <location>
        <begin position="88"/>
        <end position="106"/>
    </location>
</feature>
<sequence length="444" mass="45264">MLASGGLAASLMQSLVIPLIPEFPRLLHASPVDTSWVITATLLAAAVITPVSGRLGDLYGKRRVLLVSLAALVVGSVVSALTESVWPMVLGRVLQGCAMGVVPLGISIMRDQLPADRVGAAMGLMSATLGVGGAIGLPLSAVVAQQADWHVLFWGSAVLGVVCATLVRFVVPESPRAPRARFDLLGALWLSVGLTALLMATIKGAGWGWTSAATLGLFGTAVAVLPSWGLYQLRTTDPLVDLRVSARRPVLLTNLSAVLIGFAMYASALLFPQLLQAPVETGQGFGLSMLQAGLSVAPLGLVMMLLSPLSARLSARYGARTTLLVGVLVIAVGNGSAVLLTTAVWQIVVASAVMGGGIGIAFAAMPALIMGSVPRGETASANGVNTLMRSIGTSTASAVLATILANTATATGPSRLGFHISFITAAGAALVGLLLAAFIPRRAA</sequence>
<keyword evidence="4 5" id="KW-0472">Membrane</keyword>
<dbReference type="EMBL" id="PVTF01000022">
    <property type="protein sequence ID" value="PRY31639.1"/>
    <property type="molecule type" value="Genomic_DNA"/>
</dbReference>
<evidence type="ECO:0000313" key="7">
    <source>
        <dbReference type="EMBL" id="PRY31639.1"/>
    </source>
</evidence>
<comment type="subcellular location">
    <subcellularLocation>
        <location evidence="1">Cell membrane</location>
        <topology evidence="1">Multi-pass membrane protein</topology>
    </subcellularLocation>
</comment>
<evidence type="ECO:0000256" key="1">
    <source>
        <dbReference type="ARBA" id="ARBA00004651"/>
    </source>
</evidence>
<feature type="transmembrane region" description="Helical" evidence="5">
    <location>
        <begin position="34"/>
        <end position="52"/>
    </location>
</feature>
<dbReference type="Gene3D" id="1.20.1250.20">
    <property type="entry name" value="MFS general substrate transporter like domains"/>
    <property type="match status" value="1"/>
</dbReference>
<proteinExistence type="predicted"/>
<evidence type="ECO:0000256" key="3">
    <source>
        <dbReference type="ARBA" id="ARBA00022989"/>
    </source>
</evidence>
<keyword evidence="8" id="KW-1185">Reference proteome</keyword>
<dbReference type="Gene3D" id="1.20.1720.10">
    <property type="entry name" value="Multidrug resistance protein D"/>
    <property type="match status" value="1"/>
</dbReference>
<evidence type="ECO:0000259" key="6">
    <source>
        <dbReference type="PROSITE" id="PS50850"/>
    </source>
</evidence>
<organism evidence="7 8">
    <name type="scientific">Umezawaea tangerina</name>
    <dbReference type="NCBI Taxonomy" id="84725"/>
    <lineage>
        <taxon>Bacteria</taxon>
        <taxon>Bacillati</taxon>
        <taxon>Actinomycetota</taxon>
        <taxon>Actinomycetes</taxon>
        <taxon>Pseudonocardiales</taxon>
        <taxon>Pseudonocardiaceae</taxon>
        <taxon>Umezawaea</taxon>
    </lineage>
</organism>
<feature type="transmembrane region" description="Helical" evidence="5">
    <location>
        <begin position="347"/>
        <end position="370"/>
    </location>
</feature>
<dbReference type="CDD" id="cd17504">
    <property type="entry name" value="MFS_MMR_MDR_like"/>
    <property type="match status" value="1"/>
</dbReference>
<feature type="transmembrane region" description="Helical" evidence="5">
    <location>
        <begin position="64"/>
        <end position="82"/>
    </location>
</feature>
<dbReference type="PANTHER" id="PTHR42718">
    <property type="entry name" value="MAJOR FACILITATOR SUPERFAMILY MULTIDRUG TRANSPORTER MFSC"/>
    <property type="match status" value="1"/>
</dbReference>
<dbReference type="GO" id="GO:0022857">
    <property type="term" value="F:transmembrane transporter activity"/>
    <property type="evidence" value="ECO:0007669"/>
    <property type="project" value="InterPro"/>
</dbReference>
<dbReference type="PANTHER" id="PTHR42718:SF35">
    <property type="entry name" value="BLL0718 PROTEIN"/>
    <property type="match status" value="1"/>
</dbReference>
<dbReference type="PROSITE" id="PS50850">
    <property type="entry name" value="MFS"/>
    <property type="match status" value="1"/>
</dbReference>
<comment type="caution">
    <text evidence="7">The sequence shown here is derived from an EMBL/GenBank/DDBJ whole genome shotgun (WGS) entry which is preliminary data.</text>
</comment>
<feature type="domain" description="Major facilitator superfamily (MFS) profile" evidence="6">
    <location>
        <begin position="1"/>
        <end position="444"/>
    </location>
</feature>
<evidence type="ECO:0000256" key="4">
    <source>
        <dbReference type="ARBA" id="ARBA00023136"/>
    </source>
</evidence>
<accession>A0A2T0SDZ2</accession>
<dbReference type="Proteomes" id="UP000239494">
    <property type="component" value="Unassembled WGS sequence"/>
</dbReference>
<evidence type="ECO:0000256" key="5">
    <source>
        <dbReference type="SAM" id="Phobius"/>
    </source>
</evidence>
<feature type="transmembrane region" description="Helical" evidence="5">
    <location>
        <begin position="182"/>
        <end position="202"/>
    </location>
</feature>
<dbReference type="GO" id="GO:0005886">
    <property type="term" value="C:plasma membrane"/>
    <property type="evidence" value="ECO:0007669"/>
    <property type="project" value="UniProtKB-SubCell"/>
</dbReference>
<dbReference type="InterPro" id="IPR011701">
    <property type="entry name" value="MFS"/>
</dbReference>
<feature type="transmembrane region" description="Helical" evidence="5">
    <location>
        <begin position="251"/>
        <end position="272"/>
    </location>
</feature>
<feature type="transmembrane region" description="Helical" evidence="5">
    <location>
        <begin position="208"/>
        <end position="231"/>
    </location>
</feature>
<feature type="transmembrane region" description="Helical" evidence="5">
    <location>
        <begin position="292"/>
        <end position="311"/>
    </location>
</feature>
<evidence type="ECO:0000256" key="2">
    <source>
        <dbReference type="ARBA" id="ARBA00022692"/>
    </source>
</evidence>
<evidence type="ECO:0000313" key="8">
    <source>
        <dbReference type="Proteomes" id="UP000239494"/>
    </source>
</evidence>
<feature type="transmembrane region" description="Helical" evidence="5">
    <location>
        <begin position="118"/>
        <end position="139"/>
    </location>
</feature>
<feature type="transmembrane region" description="Helical" evidence="5">
    <location>
        <begin position="323"/>
        <end position="341"/>
    </location>
</feature>
<name>A0A2T0SDZ2_9PSEU</name>
<keyword evidence="2 5" id="KW-0812">Transmembrane</keyword>
<protein>
    <submittedName>
        <fullName evidence="7">EmrB/QacA subfamily drug resistance transporter</fullName>
    </submittedName>
</protein>
<dbReference type="InterPro" id="IPR020846">
    <property type="entry name" value="MFS_dom"/>
</dbReference>
<dbReference type="InterPro" id="IPR036259">
    <property type="entry name" value="MFS_trans_sf"/>
</dbReference>
<keyword evidence="3 5" id="KW-1133">Transmembrane helix</keyword>
<dbReference type="Pfam" id="PF07690">
    <property type="entry name" value="MFS_1"/>
    <property type="match status" value="1"/>
</dbReference>
<dbReference type="AlphaFoldDB" id="A0A2T0SDZ2"/>
<feature type="transmembrane region" description="Helical" evidence="5">
    <location>
        <begin position="151"/>
        <end position="170"/>
    </location>
</feature>
<feature type="transmembrane region" description="Helical" evidence="5">
    <location>
        <begin position="391"/>
        <end position="410"/>
    </location>
</feature>
<feature type="transmembrane region" description="Helical" evidence="5">
    <location>
        <begin position="416"/>
        <end position="439"/>
    </location>
</feature>
<reference evidence="7 8" key="1">
    <citation type="submission" date="2018-03" db="EMBL/GenBank/DDBJ databases">
        <title>Genomic Encyclopedia of Archaeal and Bacterial Type Strains, Phase II (KMG-II): from individual species to whole genera.</title>
        <authorList>
            <person name="Goeker M."/>
        </authorList>
    </citation>
    <scope>NUCLEOTIDE SEQUENCE [LARGE SCALE GENOMIC DNA]</scope>
    <source>
        <strain evidence="7 8">DSM 44720</strain>
    </source>
</reference>
<gene>
    <name evidence="7" type="ORF">CLV43_12245</name>
</gene>
<dbReference type="SUPFAM" id="SSF103473">
    <property type="entry name" value="MFS general substrate transporter"/>
    <property type="match status" value="1"/>
</dbReference>